<keyword evidence="2" id="KW-0732">Signal</keyword>
<dbReference type="InterPro" id="IPR007410">
    <property type="entry name" value="LpqE-like"/>
</dbReference>
<dbReference type="PANTHER" id="PTHR36302:SF1">
    <property type="entry name" value="COPPER CHAPERONE PCU(A)C"/>
    <property type="match status" value="1"/>
</dbReference>
<name>A0A6B2R4E8_9BURK</name>
<dbReference type="InterPro" id="IPR036182">
    <property type="entry name" value="PCuAC_sf"/>
</dbReference>
<comment type="caution">
    <text evidence="3">The sequence shown here is derived from an EMBL/GenBank/DDBJ whole genome shotgun (WGS) entry which is preliminary data.</text>
</comment>
<feature type="compositionally biased region" description="Polar residues" evidence="1">
    <location>
        <begin position="146"/>
        <end position="160"/>
    </location>
</feature>
<reference evidence="3" key="1">
    <citation type="submission" date="2020-02" db="EMBL/GenBank/DDBJ databases">
        <authorList>
            <person name="Chen W.-M."/>
        </authorList>
    </citation>
    <scope>NUCLEOTIDE SEQUENCE</scope>
    <source>
        <strain evidence="3">NBD-18</strain>
    </source>
</reference>
<organism evidence="3">
    <name type="scientific">Sheuella amnicola</name>
    <dbReference type="NCBI Taxonomy" id="2707330"/>
    <lineage>
        <taxon>Bacteria</taxon>
        <taxon>Pseudomonadati</taxon>
        <taxon>Pseudomonadota</taxon>
        <taxon>Betaproteobacteria</taxon>
        <taxon>Burkholderiales</taxon>
        <taxon>Alcaligenaceae</taxon>
        <taxon>Sheuella</taxon>
    </lineage>
</organism>
<dbReference type="Gene3D" id="2.60.40.1890">
    <property type="entry name" value="PCu(A)C copper chaperone"/>
    <property type="match status" value="1"/>
</dbReference>
<proteinExistence type="predicted"/>
<dbReference type="RefSeq" id="WP_163651595.1">
    <property type="nucleotide sequence ID" value="NZ_JAAGRN010000002.1"/>
</dbReference>
<protein>
    <submittedName>
        <fullName evidence="3">Copper chaperone PCu(A)C</fullName>
    </submittedName>
</protein>
<gene>
    <name evidence="3" type="ORF">G3I67_03470</name>
</gene>
<dbReference type="Pfam" id="PF04314">
    <property type="entry name" value="PCuAC"/>
    <property type="match status" value="1"/>
</dbReference>
<dbReference type="SUPFAM" id="SSF110087">
    <property type="entry name" value="DR1885-like metal-binding protein"/>
    <property type="match status" value="1"/>
</dbReference>
<evidence type="ECO:0000256" key="2">
    <source>
        <dbReference type="SAM" id="SignalP"/>
    </source>
</evidence>
<dbReference type="InterPro" id="IPR058248">
    <property type="entry name" value="Lxx211020-like"/>
</dbReference>
<dbReference type="PANTHER" id="PTHR36302">
    <property type="entry name" value="BLR7088 PROTEIN"/>
    <property type="match status" value="1"/>
</dbReference>
<evidence type="ECO:0000256" key="1">
    <source>
        <dbReference type="SAM" id="MobiDB-lite"/>
    </source>
</evidence>
<dbReference type="EMBL" id="JAAGRN010000002">
    <property type="protein sequence ID" value="NDY82285.1"/>
    <property type="molecule type" value="Genomic_DNA"/>
</dbReference>
<sequence>MKLIRTFLTSALLLGLGAQQAWSADFTLGPIEMNDPWIRASVPGQTNGAGYIQFKSTGAAADKLISAQSEAATTVELHTVITENGVAKMQQVPEIIIPSNGSVNLAPGGYHIMFLKLTAPFKQDSTIPVVLKFEKAGEIRVNFTVKPSTYNPGKSGNNADSHMGHSGGMKH</sequence>
<feature type="region of interest" description="Disordered" evidence="1">
    <location>
        <begin position="146"/>
        <end position="171"/>
    </location>
</feature>
<feature type="chain" id="PRO_5025354145" evidence="2">
    <location>
        <begin position="24"/>
        <end position="171"/>
    </location>
</feature>
<feature type="signal peptide" evidence="2">
    <location>
        <begin position="1"/>
        <end position="23"/>
    </location>
</feature>
<evidence type="ECO:0000313" key="3">
    <source>
        <dbReference type="EMBL" id="NDY82285.1"/>
    </source>
</evidence>
<accession>A0A6B2R4E8</accession>
<dbReference type="AlphaFoldDB" id="A0A6B2R4E8"/>